<evidence type="ECO:0000256" key="1">
    <source>
        <dbReference type="SAM" id="MobiDB-lite"/>
    </source>
</evidence>
<feature type="region of interest" description="Disordered" evidence="1">
    <location>
        <begin position="45"/>
        <end position="67"/>
    </location>
</feature>
<protein>
    <submittedName>
        <fullName evidence="2">Uncharacterized protein</fullName>
    </submittedName>
</protein>
<sequence length="101" mass="11338">MHKRNKCIRIADSSSGGWETVRQYESNPIASDSEDESKIYKVENRALKRKRSSSRGKMTSSQRPEVLMEKAWGTPSFGRGCSSFSGTRGRLFRGLYGQVTG</sequence>
<keyword evidence="3" id="KW-1185">Reference proteome</keyword>
<dbReference type="AlphaFoldDB" id="A0A9D4CSP6"/>
<dbReference type="Proteomes" id="UP000828390">
    <property type="component" value="Unassembled WGS sequence"/>
</dbReference>
<name>A0A9D4CSP6_DREPO</name>
<evidence type="ECO:0000313" key="3">
    <source>
        <dbReference type="Proteomes" id="UP000828390"/>
    </source>
</evidence>
<dbReference type="EMBL" id="JAIWYP010000012">
    <property type="protein sequence ID" value="KAH3730965.1"/>
    <property type="molecule type" value="Genomic_DNA"/>
</dbReference>
<organism evidence="2 3">
    <name type="scientific">Dreissena polymorpha</name>
    <name type="common">Zebra mussel</name>
    <name type="synonym">Mytilus polymorpha</name>
    <dbReference type="NCBI Taxonomy" id="45954"/>
    <lineage>
        <taxon>Eukaryota</taxon>
        <taxon>Metazoa</taxon>
        <taxon>Spiralia</taxon>
        <taxon>Lophotrochozoa</taxon>
        <taxon>Mollusca</taxon>
        <taxon>Bivalvia</taxon>
        <taxon>Autobranchia</taxon>
        <taxon>Heteroconchia</taxon>
        <taxon>Euheterodonta</taxon>
        <taxon>Imparidentia</taxon>
        <taxon>Neoheterodontei</taxon>
        <taxon>Myida</taxon>
        <taxon>Dreissenoidea</taxon>
        <taxon>Dreissenidae</taxon>
        <taxon>Dreissena</taxon>
    </lineage>
</organism>
<proteinExistence type="predicted"/>
<comment type="caution">
    <text evidence="2">The sequence shown here is derived from an EMBL/GenBank/DDBJ whole genome shotgun (WGS) entry which is preliminary data.</text>
</comment>
<reference evidence="2" key="1">
    <citation type="journal article" date="2019" name="bioRxiv">
        <title>The Genome of the Zebra Mussel, Dreissena polymorpha: A Resource for Invasive Species Research.</title>
        <authorList>
            <person name="McCartney M.A."/>
            <person name="Auch B."/>
            <person name="Kono T."/>
            <person name="Mallez S."/>
            <person name="Zhang Y."/>
            <person name="Obille A."/>
            <person name="Becker A."/>
            <person name="Abrahante J.E."/>
            <person name="Garbe J."/>
            <person name="Badalamenti J.P."/>
            <person name="Herman A."/>
            <person name="Mangelson H."/>
            <person name="Liachko I."/>
            <person name="Sullivan S."/>
            <person name="Sone E.D."/>
            <person name="Koren S."/>
            <person name="Silverstein K.A.T."/>
            <person name="Beckman K.B."/>
            <person name="Gohl D.M."/>
        </authorList>
    </citation>
    <scope>NUCLEOTIDE SEQUENCE</scope>
    <source>
        <strain evidence="2">Duluth1</strain>
        <tissue evidence="2">Whole animal</tissue>
    </source>
</reference>
<reference evidence="2" key="2">
    <citation type="submission" date="2020-11" db="EMBL/GenBank/DDBJ databases">
        <authorList>
            <person name="McCartney M.A."/>
            <person name="Auch B."/>
            <person name="Kono T."/>
            <person name="Mallez S."/>
            <person name="Becker A."/>
            <person name="Gohl D.M."/>
            <person name="Silverstein K.A.T."/>
            <person name="Koren S."/>
            <person name="Bechman K.B."/>
            <person name="Herman A."/>
            <person name="Abrahante J.E."/>
            <person name="Garbe J."/>
        </authorList>
    </citation>
    <scope>NUCLEOTIDE SEQUENCE</scope>
    <source>
        <strain evidence="2">Duluth1</strain>
        <tissue evidence="2">Whole animal</tissue>
    </source>
</reference>
<evidence type="ECO:0000313" key="2">
    <source>
        <dbReference type="EMBL" id="KAH3730965.1"/>
    </source>
</evidence>
<gene>
    <name evidence="2" type="ORF">DPMN_056967</name>
</gene>
<accession>A0A9D4CSP6</accession>